<dbReference type="PANTHER" id="PTHR11918:SF45">
    <property type="entry name" value="THREONYLCARBAMOYLADENOSINE TRNA METHYLTHIOTRANSFERASE"/>
    <property type="match status" value="1"/>
</dbReference>
<dbReference type="PANTHER" id="PTHR11918">
    <property type="entry name" value="RADICAL SAM PROTEINS"/>
    <property type="match status" value="1"/>
</dbReference>
<evidence type="ECO:0000259" key="4">
    <source>
        <dbReference type="PROSITE" id="PS50926"/>
    </source>
</evidence>
<dbReference type="GO" id="GO:0005783">
    <property type="term" value="C:endoplasmic reticulum"/>
    <property type="evidence" value="ECO:0007669"/>
    <property type="project" value="TreeGrafter"/>
</dbReference>
<evidence type="ECO:0000313" key="5">
    <source>
        <dbReference type="EMBL" id="GFN87168.1"/>
    </source>
</evidence>
<reference evidence="5 6" key="1">
    <citation type="journal article" date="2021" name="Elife">
        <title>Chloroplast acquisition without the gene transfer in kleptoplastic sea slugs, Plakobranchus ocellatus.</title>
        <authorList>
            <person name="Maeda T."/>
            <person name="Takahashi S."/>
            <person name="Yoshida T."/>
            <person name="Shimamura S."/>
            <person name="Takaki Y."/>
            <person name="Nagai Y."/>
            <person name="Toyoda A."/>
            <person name="Suzuki Y."/>
            <person name="Arimoto A."/>
            <person name="Ishii H."/>
            <person name="Satoh N."/>
            <person name="Nishiyama T."/>
            <person name="Hasebe M."/>
            <person name="Maruyama T."/>
            <person name="Minagawa J."/>
            <person name="Obokata J."/>
            <person name="Shigenobu S."/>
        </authorList>
    </citation>
    <scope>NUCLEOTIDE SEQUENCE [LARGE SCALE GENOMIC DNA]</scope>
</reference>
<feature type="region of interest" description="Disordered" evidence="2">
    <location>
        <begin position="95"/>
        <end position="119"/>
    </location>
</feature>
<feature type="domain" description="TRAM" evidence="4">
    <location>
        <begin position="35"/>
        <end position="97"/>
    </location>
</feature>
<evidence type="ECO:0000313" key="6">
    <source>
        <dbReference type="Proteomes" id="UP000735302"/>
    </source>
</evidence>
<feature type="transmembrane region" description="Helical" evidence="3">
    <location>
        <begin position="136"/>
        <end position="158"/>
    </location>
</feature>
<dbReference type="AlphaFoldDB" id="A0AAV3YYH6"/>
<keyword evidence="3" id="KW-1133">Transmembrane helix</keyword>
<dbReference type="PROSITE" id="PS50926">
    <property type="entry name" value="TRAM"/>
    <property type="match status" value="1"/>
</dbReference>
<evidence type="ECO:0000256" key="2">
    <source>
        <dbReference type="SAM" id="MobiDB-lite"/>
    </source>
</evidence>
<gene>
    <name evidence="5" type="ORF">PoB_001367400</name>
</gene>
<name>A0AAV3YYH6_9GAST</name>
<evidence type="ECO:0000256" key="3">
    <source>
        <dbReference type="SAM" id="Phobius"/>
    </source>
</evidence>
<sequence length="168" mass="19046">MCKDGSGGHHLLDTTHVKERTKAVSKLFQSYHPYSHKLGQIQDVLVTEISHDGQYYVGHNKCYDQVLVPKQESFMGKKVRVQIVETGKHFMKGRPVEKSEMPDQPQPHQPQVPAPFKKGEVSGLAKSSQTMRSEGWWYWFGLLPLAVTLVYLVLLHMITDESGKSILS</sequence>
<accession>A0AAV3YYH6</accession>
<keyword evidence="3" id="KW-0812">Transmembrane</keyword>
<comment type="caution">
    <text evidence="5">The sequence shown here is derived from an EMBL/GenBank/DDBJ whole genome shotgun (WGS) entry which is preliminary data.</text>
</comment>
<keyword evidence="6" id="KW-1185">Reference proteome</keyword>
<dbReference type="Pfam" id="PF01938">
    <property type="entry name" value="TRAM"/>
    <property type="match status" value="1"/>
</dbReference>
<protein>
    <submittedName>
        <fullName evidence="5">Threonylcarbamoyladenosine tRNA methylthiotransferase-like</fullName>
    </submittedName>
</protein>
<dbReference type="InterPro" id="IPR002792">
    <property type="entry name" value="TRAM_dom"/>
</dbReference>
<dbReference type="Proteomes" id="UP000735302">
    <property type="component" value="Unassembled WGS sequence"/>
</dbReference>
<evidence type="ECO:0000256" key="1">
    <source>
        <dbReference type="ARBA" id="ARBA00022679"/>
    </source>
</evidence>
<dbReference type="GO" id="GO:0035598">
    <property type="term" value="F:tRNA (N(6)-L-threonylcarbamoyladenosine(37)-C(2))-methylthiotransferase activity"/>
    <property type="evidence" value="ECO:0007669"/>
    <property type="project" value="TreeGrafter"/>
</dbReference>
<dbReference type="EMBL" id="BLXT01001660">
    <property type="protein sequence ID" value="GFN87168.1"/>
    <property type="molecule type" value="Genomic_DNA"/>
</dbReference>
<feature type="compositionally biased region" description="Pro residues" evidence="2">
    <location>
        <begin position="104"/>
        <end position="113"/>
    </location>
</feature>
<keyword evidence="1" id="KW-0808">Transferase</keyword>
<keyword evidence="3" id="KW-0472">Membrane</keyword>
<organism evidence="5 6">
    <name type="scientific">Plakobranchus ocellatus</name>
    <dbReference type="NCBI Taxonomy" id="259542"/>
    <lineage>
        <taxon>Eukaryota</taxon>
        <taxon>Metazoa</taxon>
        <taxon>Spiralia</taxon>
        <taxon>Lophotrochozoa</taxon>
        <taxon>Mollusca</taxon>
        <taxon>Gastropoda</taxon>
        <taxon>Heterobranchia</taxon>
        <taxon>Euthyneura</taxon>
        <taxon>Panpulmonata</taxon>
        <taxon>Sacoglossa</taxon>
        <taxon>Placobranchoidea</taxon>
        <taxon>Plakobranchidae</taxon>
        <taxon>Plakobranchus</taxon>
    </lineage>
</organism>
<proteinExistence type="predicted"/>